<reference evidence="12" key="1">
    <citation type="journal article" date="2019" name="Int. J. Syst. Evol. Microbiol.">
        <title>The Global Catalogue of Microorganisms (GCM) 10K type strain sequencing project: providing services to taxonomists for standard genome sequencing and annotation.</title>
        <authorList>
            <consortium name="The Broad Institute Genomics Platform"/>
            <consortium name="The Broad Institute Genome Sequencing Center for Infectious Disease"/>
            <person name="Wu L."/>
            <person name="Ma J."/>
        </authorList>
    </citation>
    <scope>NUCLEOTIDE SEQUENCE [LARGE SCALE GENOMIC DNA]</scope>
    <source>
        <strain evidence="12">CCUG 49560</strain>
    </source>
</reference>
<keyword evidence="6" id="KW-0479">Metal-binding</keyword>
<organism evidence="11 12">
    <name type="scientific">Sphaerisporangium corydalis</name>
    <dbReference type="NCBI Taxonomy" id="1441875"/>
    <lineage>
        <taxon>Bacteria</taxon>
        <taxon>Bacillati</taxon>
        <taxon>Actinomycetota</taxon>
        <taxon>Actinomycetes</taxon>
        <taxon>Streptosporangiales</taxon>
        <taxon>Streptosporangiaceae</taxon>
        <taxon>Sphaerisporangium</taxon>
    </lineage>
</organism>
<keyword evidence="12" id="KW-1185">Reference proteome</keyword>
<evidence type="ECO:0000256" key="10">
    <source>
        <dbReference type="ARBA" id="ARBA00048540"/>
    </source>
</evidence>
<evidence type="ECO:0000256" key="3">
    <source>
        <dbReference type="ARBA" id="ARBA00016337"/>
    </source>
</evidence>
<evidence type="ECO:0000256" key="7">
    <source>
        <dbReference type="ARBA" id="ARBA00022827"/>
    </source>
</evidence>
<comment type="cofactor">
    <cofactor evidence="1">
        <name>Mg(2+)</name>
        <dbReference type="ChEBI" id="CHEBI:18420"/>
    </cofactor>
</comment>
<gene>
    <name evidence="11" type="ORF">ACFO8L_02665</name>
</gene>
<comment type="caution">
    <text evidence="11">The sequence shown here is derived from an EMBL/GenBank/DDBJ whole genome shotgun (WGS) entry which is preliminary data.</text>
</comment>
<dbReference type="RefSeq" id="WP_262840996.1">
    <property type="nucleotide sequence ID" value="NZ_JANZYP010000003.1"/>
</dbReference>
<evidence type="ECO:0000256" key="6">
    <source>
        <dbReference type="ARBA" id="ARBA00022723"/>
    </source>
</evidence>
<keyword evidence="4" id="KW-0285">Flavoprotein</keyword>
<proteinExistence type="predicted"/>
<evidence type="ECO:0000313" key="11">
    <source>
        <dbReference type="EMBL" id="MFC4584960.1"/>
    </source>
</evidence>
<evidence type="ECO:0000256" key="5">
    <source>
        <dbReference type="ARBA" id="ARBA00022679"/>
    </source>
</evidence>
<evidence type="ECO:0000256" key="2">
    <source>
        <dbReference type="ARBA" id="ARBA00011955"/>
    </source>
</evidence>
<protein>
    <recommendedName>
        <fullName evidence="3">FAD:protein FMN transferase</fullName>
        <ecNumber evidence="2">2.7.1.180</ecNumber>
    </recommendedName>
    <alternativeName>
        <fullName evidence="9">Flavin transferase</fullName>
    </alternativeName>
</protein>
<keyword evidence="7" id="KW-0274">FAD</keyword>
<evidence type="ECO:0000313" key="12">
    <source>
        <dbReference type="Proteomes" id="UP001595891"/>
    </source>
</evidence>
<name>A0ABV9E970_9ACTN</name>
<keyword evidence="8" id="KW-0460">Magnesium</keyword>
<keyword evidence="5 11" id="KW-0808">Transferase</keyword>
<accession>A0ABV9E970</accession>
<dbReference type="EC" id="2.7.1.180" evidence="2"/>
<dbReference type="EMBL" id="JBHSFN010000001">
    <property type="protein sequence ID" value="MFC4584960.1"/>
    <property type="molecule type" value="Genomic_DNA"/>
</dbReference>
<dbReference type="Pfam" id="PF02424">
    <property type="entry name" value="ApbE"/>
    <property type="match status" value="1"/>
</dbReference>
<sequence>MTAAYQRRAWVQQIMGMPVSVHVRCDDPSAAHVEHRVAAVFAELRHADAVFSPYRDDSDLSRWQRGELTLHSANVPLTKADAAFAEADAALVKAGAALAEANGTLAEAAAALAEVNGTLPKADFTLAEVVALCEQARLRTGGWFDARADGRTYDPSGLVKGWAVQRAARNLAGLHGYGWCLNAGGDVLVHAPDGRPPWRVGIEDPDRPSRTTGVITVRDGAVATSGTAHRGAHITDPHTRAPATKVRAVTVTGPDLLWADVYATAAAARGTDAIDWLNSLPRIEAQLLTTTGTTHTTTGWSGG</sequence>
<evidence type="ECO:0000256" key="9">
    <source>
        <dbReference type="ARBA" id="ARBA00031306"/>
    </source>
</evidence>
<dbReference type="Proteomes" id="UP001595891">
    <property type="component" value="Unassembled WGS sequence"/>
</dbReference>
<dbReference type="GO" id="GO:0016740">
    <property type="term" value="F:transferase activity"/>
    <property type="evidence" value="ECO:0007669"/>
    <property type="project" value="UniProtKB-KW"/>
</dbReference>
<evidence type="ECO:0000256" key="1">
    <source>
        <dbReference type="ARBA" id="ARBA00001946"/>
    </source>
</evidence>
<evidence type="ECO:0000256" key="4">
    <source>
        <dbReference type="ARBA" id="ARBA00022630"/>
    </source>
</evidence>
<dbReference type="InterPro" id="IPR003374">
    <property type="entry name" value="ApbE-like_sf"/>
</dbReference>
<comment type="catalytic activity">
    <reaction evidence="10">
        <text>L-threonyl-[protein] + FAD = FMN-L-threonyl-[protein] + AMP + H(+)</text>
        <dbReference type="Rhea" id="RHEA:36847"/>
        <dbReference type="Rhea" id="RHEA-COMP:11060"/>
        <dbReference type="Rhea" id="RHEA-COMP:11061"/>
        <dbReference type="ChEBI" id="CHEBI:15378"/>
        <dbReference type="ChEBI" id="CHEBI:30013"/>
        <dbReference type="ChEBI" id="CHEBI:57692"/>
        <dbReference type="ChEBI" id="CHEBI:74257"/>
        <dbReference type="ChEBI" id="CHEBI:456215"/>
        <dbReference type="EC" id="2.7.1.180"/>
    </reaction>
</comment>
<evidence type="ECO:0000256" key="8">
    <source>
        <dbReference type="ARBA" id="ARBA00022842"/>
    </source>
</evidence>
<dbReference type="SUPFAM" id="SSF143631">
    <property type="entry name" value="ApbE-like"/>
    <property type="match status" value="1"/>
</dbReference>
<dbReference type="PANTHER" id="PTHR30040">
    <property type="entry name" value="THIAMINE BIOSYNTHESIS LIPOPROTEIN APBE"/>
    <property type="match status" value="1"/>
</dbReference>
<dbReference type="PANTHER" id="PTHR30040:SF2">
    <property type="entry name" value="FAD:PROTEIN FMN TRANSFERASE"/>
    <property type="match status" value="1"/>
</dbReference>
<dbReference type="InterPro" id="IPR024932">
    <property type="entry name" value="ApbE"/>
</dbReference>
<dbReference type="Gene3D" id="3.10.520.10">
    <property type="entry name" value="ApbE-like domains"/>
    <property type="match status" value="1"/>
</dbReference>